<dbReference type="InterPro" id="IPR051938">
    <property type="entry name" value="Apopto_cytoskel_mod"/>
</dbReference>
<feature type="domain" description="J" evidence="2">
    <location>
        <begin position="9"/>
        <end position="70"/>
    </location>
</feature>
<reference evidence="3 4" key="1">
    <citation type="submission" date="2018-06" db="EMBL/GenBank/DDBJ databases">
        <authorList>
            <consortium name="Pathogen Informatics"/>
            <person name="Doyle S."/>
        </authorList>
    </citation>
    <scope>NUCLEOTIDE SEQUENCE [LARGE SCALE GENOMIC DNA]</scope>
    <source>
        <strain evidence="3 4">NCTC9426</strain>
    </source>
</reference>
<organism evidence="3 4">
    <name type="scientific">Moraxella bovis</name>
    <dbReference type="NCBI Taxonomy" id="476"/>
    <lineage>
        <taxon>Bacteria</taxon>
        <taxon>Pseudomonadati</taxon>
        <taxon>Pseudomonadota</taxon>
        <taxon>Gammaproteobacteria</taxon>
        <taxon>Moraxellales</taxon>
        <taxon>Moraxellaceae</taxon>
        <taxon>Moraxella</taxon>
    </lineage>
</organism>
<evidence type="ECO:0000313" key="3">
    <source>
        <dbReference type="EMBL" id="STY90711.1"/>
    </source>
</evidence>
<dbReference type="PANTHER" id="PTHR44145">
    <property type="entry name" value="DNAJ HOMOLOG SUBFAMILY A MEMBER 3, MITOCHONDRIAL"/>
    <property type="match status" value="1"/>
</dbReference>
<dbReference type="Proteomes" id="UP000254133">
    <property type="component" value="Unassembled WGS sequence"/>
</dbReference>
<dbReference type="EMBL" id="UGPZ01000002">
    <property type="protein sequence ID" value="STY90711.1"/>
    <property type="molecule type" value="Genomic_DNA"/>
</dbReference>
<dbReference type="InterPro" id="IPR036869">
    <property type="entry name" value="J_dom_sf"/>
</dbReference>
<keyword evidence="1" id="KW-0143">Chaperone</keyword>
<dbReference type="RefSeq" id="WP_115368885.1">
    <property type="nucleotide sequence ID" value="NZ_UGPZ01000002.1"/>
</dbReference>
<dbReference type="AlphaFoldDB" id="A0A378PR19"/>
<dbReference type="SUPFAM" id="SSF46565">
    <property type="entry name" value="Chaperone J-domain"/>
    <property type="match status" value="1"/>
</dbReference>
<dbReference type="PANTHER" id="PTHR44145:SF3">
    <property type="entry name" value="DNAJ HOMOLOG SUBFAMILY A MEMBER 3, MITOCHONDRIAL"/>
    <property type="match status" value="1"/>
</dbReference>
<dbReference type="Pfam" id="PF00226">
    <property type="entry name" value="DnaJ"/>
    <property type="match status" value="1"/>
</dbReference>
<proteinExistence type="predicted"/>
<protein>
    <submittedName>
        <fullName evidence="3">Chaperone protein DnaJ</fullName>
    </submittedName>
</protein>
<dbReference type="SMART" id="SM00271">
    <property type="entry name" value="DnaJ"/>
    <property type="match status" value="1"/>
</dbReference>
<evidence type="ECO:0000313" key="4">
    <source>
        <dbReference type="Proteomes" id="UP000254133"/>
    </source>
</evidence>
<dbReference type="CDD" id="cd06257">
    <property type="entry name" value="DnaJ"/>
    <property type="match status" value="1"/>
</dbReference>
<evidence type="ECO:0000256" key="1">
    <source>
        <dbReference type="ARBA" id="ARBA00023186"/>
    </source>
</evidence>
<dbReference type="PRINTS" id="PR00625">
    <property type="entry name" value="JDOMAIN"/>
</dbReference>
<dbReference type="PROSITE" id="PS50076">
    <property type="entry name" value="DNAJ_2"/>
    <property type="match status" value="1"/>
</dbReference>
<dbReference type="InterPro" id="IPR001623">
    <property type="entry name" value="DnaJ_domain"/>
</dbReference>
<gene>
    <name evidence="3" type="primary">dnaJ_1</name>
    <name evidence="3" type="ORF">NCTC9426_00735</name>
</gene>
<name>A0A378PR19_MORBO</name>
<accession>A0A378PR19</accession>
<dbReference type="Gene3D" id="1.10.287.110">
    <property type="entry name" value="DnaJ domain"/>
    <property type="match status" value="1"/>
</dbReference>
<evidence type="ECO:0000259" key="2">
    <source>
        <dbReference type="PROSITE" id="PS50076"/>
    </source>
</evidence>
<sequence length="215" mass="24077">MKKQPLKHDYYAILGVPKSASTDNIKHAYRQLAKRHHPDRAGEGGQIVLINEAYATLKDPKKRAEYDVYHAVYFSAVGKLTQKINQEIQKSPTVMANLQKFETNAQRFANFAEKRIHKLQRDWQADKGIFKNAKALLAKAQTIIAQTAKEASKPPKDTFPTLVISRELSQQGGQIAFTHQGRTVRTTLPQGLTDGSQIKLTIGGVGVWFVIRIAN</sequence>